<proteinExistence type="predicted"/>
<reference evidence="1 2" key="1">
    <citation type="journal article" date="2014" name="PLoS Genet.">
        <title>Phylogenetically driven sequencing of extremely halophilic archaea reveals strategies for static and dynamic osmo-response.</title>
        <authorList>
            <person name="Becker E.A."/>
            <person name="Seitzer P.M."/>
            <person name="Tritt A."/>
            <person name="Larsen D."/>
            <person name="Krusor M."/>
            <person name="Yao A.I."/>
            <person name="Wu D."/>
            <person name="Madern D."/>
            <person name="Eisen J.A."/>
            <person name="Darling A.E."/>
            <person name="Facciotti M.T."/>
        </authorList>
    </citation>
    <scope>NUCLEOTIDE SEQUENCE [LARGE SCALE GENOMIC DNA]</scope>
    <source>
        <strain evidence="1 2">DSM 14210</strain>
    </source>
</reference>
<dbReference type="Proteomes" id="UP000011523">
    <property type="component" value="Unassembled WGS sequence"/>
</dbReference>
<organism evidence="1 2">
    <name type="scientific">Halorubrum tebenquichense DSM 14210</name>
    <dbReference type="NCBI Taxonomy" id="1227485"/>
    <lineage>
        <taxon>Archaea</taxon>
        <taxon>Methanobacteriati</taxon>
        <taxon>Methanobacteriota</taxon>
        <taxon>Stenosarchaea group</taxon>
        <taxon>Halobacteria</taxon>
        <taxon>Halobacteriales</taxon>
        <taxon>Haloferacaceae</taxon>
        <taxon>Halorubrum</taxon>
    </lineage>
</organism>
<comment type="caution">
    <text evidence="1">The sequence shown here is derived from an EMBL/GenBank/DDBJ whole genome shotgun (WGS) entry which is preliminary data.</text>
</comment>
<dbReference type="InterPro" id="IPR023393">
    <property type="entry name" value="START-like_dom_sf"/>
</dbReference>
<dbReference type="AlphaFoldDB" id="M0DW55"/>
<keyword evidence="2" id="KW-1185">Reference proteome</keyword>
<dbReference type="EMBL" id="AOJD01000025">
    <property type="protein sequence ID" value="ELZ39721.1"/>
    <property type="molecule type" value="Genomic_DNA"/>
</dbReference>
<dbReference type="SUPFAM" id="SSF55961">
    <property type="entry name" value="Bet v1-like"/>
    <property type="match status" value="1"/>
</dbReference>
<name>M0DW55_9EURY</name>
<evidence type="ECO:0000313" key="2">
    <source>
        <dbReference type="Proteomes" id="UP000011523"/>
    </source>
</evidence>
<protein>
    <recommendedName>
        <fullName evidence="3">Polyketide cyclase/dehydrase</fullName>
    </recommendedName>
</protein>
<accession>M0DW55</accession>
<sequence length="187" mass="20410">MLRTRLDRWTNGELPPYRAGRTGRAFGNDRGTATVKRDAAEPRVVFGTAGPADRSTVVREGTTLAVGREVAAAPEPTAKTLRDSRRWPEWSPSVDAVESADRFVETGTTGRVRVAGVWTPFRVTAATRLRWDWRVAGVPATGHRVDRYPGRSDRCRVVVAVPLVAAAYVPVCRRALDRFAALVGADG</sequence>
<dbReference type="PATRIC" id="fig|1227485.3.peg.702"/>
<evidence type="ECO:0000313" key="1">
    <source>
        <dbReference type="EMBL" id="ELZ39721.1"/>
    </source>
</evidence>
<evidence type="ECO:0008006" key="3">
    <source>
        <dbReference type="Google" id="ProtNLM"/>
    </source>
</evidence>
<dbReference type="Gene3D" id="3.30.530.20">
    <property type="match status" value="1"/>
</dbReference>
<gene>
    <name evidence="1" type="ORF">C472_03648</name>
</gene>